<evidence type="ECO:0000256" key="1">
    <source>
        <dbReference type="SAM" id="MobiDB-lite"/>
    </source>
</evidence>
<evidence type="ECO:0000313" key="2">
    <source>
        <dbReference type="EMBL" id="MDY0884187.1"/>
    </source>
</evidence>
<proteinExistence type="predicted"/>
<protein>
    <submittedName>
        <fullName evidence="2">Uncharacterized protein</fullName>
    </submittedName>
</protein>
<sequence>MGNRNEGEGNRTAAREYNADQQRFAQDKAKVKEQAEKAKQAVEGPEGEELKNAEKAGLKPGKH</sequence>
<comment type="caution">
    <text evidence="2">The sequence shown here is derived from an EMBL/GenBank/DDBJ whole genome shotgun (WGS) entry which is preliminary data.</text>
</comment>
<feature type="compositionally biased region" description="Basic and acidic residues" evidence="1">
    <location>
        <begin position="48"/>
        <end position="57"/>
    </location>
</feature>
<dbReference type="Proteomes" id="UP001279642">
    <property type="component" value="Unassembled WGS sequence"/>
</dbReference>
<keyword evidence="3" id="KW-1185">Reference proteome</keyword>
<dbReference type="EMBL" id="JAXCLW010000004">
    <property type="protein sequence ID" value="MDY0884187.1"/>
    <property type="molecule type" value="Genomic_DNA"/>
</dbReference>
<dbReference type="RefSeq" id="WP_320509258.1">
    <property type="nucleotide sequence ID" value="NZ_JAXCLW010000004.1"/>
</dbReference>
<name>A0ABU5EDF2_9PROT</name>
<feature type="compositionally biased region" description="Basic and acidic residues" evidence="1">
    <location>
        <begin position="25"/>
        <end position="40"/>
    </location>
</feature>
<reference evidence="2 3" key="1">
    <citation type="journal article" date="2016" name="Antonie Van Leeuwenhoek">
        <title>Dongia soli sp. nov., isolated from soil from Dokdo, Korea.</title>
        <authorList>
            <person name="Kim D.U."/>
            <person name="Lee H."/>
            <person name="Kim H."/>
            <person name="Kim S.G."/>
            <person name="Ka J.O."/>
        </authorList>
    </citation>
    <scope>NUCLEOTIDE SEQUENCE [LARGE SCALE GENOMIC DNA]</scope>
    <source>
        <strain evidence="2 3">D78</strain>
    </source>
</reference>
<organism evidence="2 3">
    <name type="scientific">Dongia soli</name>
    <dbReference type="NCBI Taxonomy" id="600628"/>
    <lineage>
        <taxon>Bacteria</taxon>
        <taxon>Pseudomonadati</taxon>
        <taxon>Pseudomonadota</taxon>
        <taxon>Alphaproteobacteria</taxon>
        <taxon>Rhodospirillales</taxon>
        <taxon>Dongiaceae</taxon>
        <taxon>Dongia</taxon>
    </lineage>
</organism>
<feature type="region of interest" description="Disordered" evidence="1">
    <location>
        <begin position="1"/>
        <end position="63"/>
    </location>
</feature>
<accession>A0ABU5EDF2</accession>
<feature type="compositionally biased region" description="Basic and acidic residues" evidence="1">
    <location>
        <begin position="1"/>
        <end position="18"/>
    </location>
</feature>
<evidence type="ECO:0000313" key="3">
    <source>
        <dbReference type="Proteomes" id="UP001279642"/>
    </source>
</evidence>
<gene>
    <name evidence="2" type="ORF">SMD27_15175</name>
</gene>